<dbReference type="InterPro" id="IPR039910">
    <property type="entry name" value="D15-like"/>
</dbReference>
<proteinExistence type="predicted"/>
<evidence type="ECO:0000313" key="7">
    <source>
        <dbReference type="Proteomes" id="UP000240418"/>
    </source>
</evidence>
<evidence type="ECO:0000256" key="3">
    <source>
        <dbReference type="ARBA" id="ARBA00023136"/>
    </source>
</evidence>
<reference evidence="6 7" key="1">
    <citation type="submission" date="2018-03" db="EMBL/GenBank/DDBJ databases">
        <title>Genomic Encyclopedia of Archaeal and Bacterial Type Strains, Phase II (KMG-II): from individual species to whole genera.</title>
        <authorList>
            <person name="Goeker M."/>
        </authorList>
    </citation>
    <scope>NUCLEOTIDE SEQUENCE [LARGE SCALE GENOMIC DNA]</scope>
    <source>
        <strain evidence="6 7">DSM 100673</strain>
    </source>
</reference>
<dbReference type="EMBL" id="PYGJ01000030">
    <property type="protein sequence ID" value="PSL14048.1"/>
    <property type="molecule type" value="Genomic_DNA"/>
</dbReference>
<evidence type="ECO:0000313" key="6">
    <source>
        <dbReference type="EMBL" id="PSL14048.1"/>
    </source>
</evidence>
<evidence type="ECO:0000259" key="5">
    <source>
        <dbReference type="Pfam" id="PF01103"/>
    </source>
</evidence>
<dbReference type="Gene3D" id="2.40.160.50">
    <property type="entry name" value="membrane protein fhac: a member of the omp85/tpsb transporter family"/>
    <property type="match status" value="1"/>
</dbReference>
<sequence length="601" mass="65069">MTLSALRLKISFFSNLLLGLLAMASPLFAFEVVLDAPKADEELRDRIKASSLVYAAKAEETNDGQDILAAAQSDYKRLVSLLYQQGYFGPDLDIYVNGQEATSISPFAQIANVQQVRISVDPGPRFKFGKAQIEPLAPETELPEEFATGQQASLGVIQNAAKAGVDGWRSNGNAKASVANQNISANHAKDELNVDLKLAPGPKVTYGKLNVQSTSKVREERIREIADLPSGETFDPQKSAEVVKRLRRAGSFRAVDLSEDEAVGPGETLDMNLVVVDDLPRRFGFGAELESRDGVSLSAFWLHRNILGGAERLRFDASIDNIGAQSGGTDWSLGALYTRPATLRSDTDFQLSFEVKQEDEDLYFLRQVGTQFGFKRYISDRFEASMELAFRASEVDDNFGSRNFFVYGIPMRILWDQRDVVTDPTSGYFLEAGVMPYLGQGDADNGIFIQSDLRAYQGIGASNNVVMAGRLQLGSIIGPSLAGTPPDFLFYTGGGGTVRGQPYQSNFVTVNGIDSGGLSFVGLSGEMRVRVTEQISTVAFYDAGFVGETADFTGDGNWHSGAGLGLRYNTGFGPLRVDLGTPVSGSTGNGVQLYIGIGHTF</sequence>
<dbReference type="Gene3D" id="3.10.20.310">
    <property type="entry name" value="membrane protein fhac"/>
    <property type="match status" value="1"/>
</dbReference>
<dbReference type="RefSeq" id="WP_106610609.1">
    <property type="nucleotide sequence ID" value="NZ_PYGJ01000030.1"/>
</dbReference>
<dbReference type="PANTHER" id="PTHR12815">
    <property type="entry name" value="SORTING AND ASSEMBLY MACHINERY SAMM50 PROTEIN FAMILY MEMBER"/>
    <property type="match status" value="1"/>
</dbReference>
<dbReference type="Pfam" id="PF01103">
    <property type="entry name" value="Omp85"/>
    <property type="match status" value="1"/>
</dbReference>
<dbReference type="PANTHER" id="PTHR12815:SF42">
    <property type="entry name" value="BACTERIAL SURFACE ANTIGEN (D15) DOMAIN-CONTAINING PROTEIN"/>
    <property type="match status" value="1"/>
</dbReference>
<dbReference type="InterPro" id="IPR000184">
    <property type="entry name" value="Bac_surfAg_D15"/>
</dbReference>
<evidence type="ECO:0000256" key="4">
    <source>
        <dbReference type="SAM" id="SignalP"/>
    </source>
</evidence>
<gene>
    <name evidence="6" type="ORF">CLV88_1302</name>
</gene>
<evidence type="ECO:0000256" key="1">
    <source>
        <dbReference type="ARBA" id="ARBA00004370"/>
    </source>
</evidence>
<feature type="signal peptide" evidence="4">
    <location>
        <begin position="1"/>
        <end position="29"/>
    </location>
</feature>
<keyword evidence="7" id="KW-1185">Reference proteome</keyword>
<comment type="caution">
    <text evidence="6">The sequence shown here is derived from an EMBL/GenBank/DDBJ whole genome shotgun (WGS) entry which is preliminary data.</text>
</comment>
<organism evidence="6 7">
    <name type="scientific">Shimia abyssi</name>
    <dbReference type="NCBI Taxonomy" id="1662395"/>
    <lineage>
        <taxon>Bacteria</taxon>
        <taxon>Pseudomonadati</taxon>
        <taxon>Pseudomonadota</taxon>
        <taxon>Alphaproteobacteria</taxon>
        <taxon>Rhodobacterales</taxon>
        <taxon>Roseobacteraceae</taxon>
    </lineage>
</organism>
<feature type="domain" description="Bacterial surface antigen (D15)" evidence="5">
    <location>
        <begin position="305"/>
        <end position="601"/>
    </location>
</feature>
<evidence type="ECO:0000256" key="2">
    <source>
        <dbReference type="ARBA" id="ARBA00022452"/>
    </source>
</evidence>
<name>A0A2P8EX65_9RHOB</name>
<keyword evidence="4" id="KW-0732">Signal</keyword>
<dbReference type="GO" id="GO:0019867">
    <property type="term" value="C:outer membrane"/>
    <property type="evidence" value="ECO:0007669"/>
    <property type="project" value="InterPro"/>
</dbReference>
<comment type="subcellular location">
    <subcellularLocation>
        <location evidence="1">Membrane</location>
    </subcellularLocation>
</comment>
<keyword evidence="2" id="KW-1134">Transmembrane beta strand</keyword>
<keyword evidence="3" id="KW-0472">Membrane</keyword>
<protein>
    <submittedName>
        <fullName evidence="6">Autotransporter secretion outer membrane protein TamA</fullName>
    </submittedName>
</protein>
<accession>A0A2P8EX65</accession>
<keyword evidence="2" id="KW-0812">Transmembrane</keyword>
<dbReference type="OrthoDB" id="9769707at2"/>
<feature type="chain" id="PRO_5015181914" evidence="4">
    <location>
        <begin position="30"/>
        <end position="601"/>
    </location>
</feature>
<dbReference type="Proteomes" id="UP000240418">
    <property type="component" value="Unassembled WGS sequence"/>
</dbReference>
<dbReference type="AlphaFoldDB" id="A0A2P8EX65"/>